<dbReference type="PROSITE" id="PS50983">
    <property type="entry name" value="FE_B12_PBP"/>
    <property type="match status" value="1"/>
</dbReference>
<evidence type="ECO:0000313" key="8">
    <source>
        <dbReference type="Proteomes" id="UP001199642"/>
    </source>
</evidence>
<dbReference type="NCBIfam" id="NF008200">
    <property type="entry name" value="PRK10957.1"/>
    <property type="match status" value="1"/>
</dbReference>
<accession>A0ABY3RVU2</accession>
<gene>
    <name evidence="7" type="primary">fepB</name>
    <name evidence="7" type="ORF">K8F61_02040</name>
</gene>
<dbReference type="SUPFAM" id="SSF53807">
    <property type="entry name" value="Helical backbone' metal receptor"/>
    <property type="match status" value="1"/>
</dbReference>
<comment type="subcellular location">
    <subcellularLocation>
        <location evidence="1">Cell envelope</location>
    </subcellularLocation>
</comment>
<feature type="chain" id="PRO_5045857353" evidence="5">
    <location>
        <begin position="32"/>
        <end position="331"/>
    </location>
</feature>
<proteinExistence type="inferred from homology"/>
<dbReference type="InterPro" id="IPR002491">
    <property type="entry name" value="ABC_transptr_periplasmic_BD"/>
</dbReference>
<keyword evidence="4 5" id="KW-0732">Signal</keyword>
<evidence type="ECO:0000256" key="1">
    <source>
        <dbReference type="ARBA" id="ARBA00004196"/>
    </source>
</evidence>
<dbReference type="RefSeq" id="WP_231820517.1">
    <property type="nucleotide sequence ID" value="NZ_CP082781.1"/>
</dbReference>
<evidence type="ECO:0000256" key="5">
    <source>
        <dbReference type="SAM" id="SignalP"/>
    </source>
</evidence>
<protein>
    <submittedName>
        <fullName evidence="7">Fe2+-enterobactin ABC transporter substrate-binding protein</fullName>
    </submittedName>
</protein>
<dbReference type="PANTHER" id="PTHR30532">
    <property type="entry name" value="IRON III DICITRATE-BINDING PERIPLASMIC PROTEIN"/>
    <property type="match status" value="1"/>
</dbReference>
<dbReference type="InterPro" id="IPR051313">
    <property type="entry name" value="Bact_iron-sidero_bind"/>
</dbReference>
<evidence type="ECO:0000256" key="4">
    <source>
        <dbReference type="ARBA" id="ARBA00022729"/>
    </source>
</evidence>
<dbReference type="EMBL" id="CP082781">
    <property type="protein sequence ID" value="UGS27016.1"/>
    <property type="molecule type" value="Genomic_DNA"/>
</dbReference>
<feature type="domain" description="Fe/B12 periplasmic-binding" evidence="6">
    <location>
        <begin position="69"/>
        <end position="331"/>
    </location>
</feature>
<reference evidence="7 8" key="1">
    <citation type="submission" date="2023-01" db="EMBL/GenBank/DDBJ databases">
        <title>Characterization of estradiol degrading bacteria Microbacterium sp. MZT7 and reveal degrading genes through genome analysis.</title>
        <authorList>
            <person name="Hao P."/>
            <person name="Gao Y."/>
        </authorList>
    </citation>
    <scope>NUCLEOTIDE SEQUENCE [LARGE SCALE GENOMIC DNA]</scope>
    <source>
        <strain evidence="7 8">MZT7</strain>
    </source>
</reference>
<comment type="similarity">
    <text evidence="2">Belongs to the bacterial solute-binding protein 8 family.</text>
</comment>
<feature type="signal peptide" evidence="5">
    <location>
        <begin position="1"/>
        <end position="31"/>
    </location>
</feature>
<evidence type="ECO:0000313" key="7">
    <source>
        <dbReference type="EMBL" id="UGS27016.1"/>
    </source>
</evidence>
<evidence type="ECO:0000256" key="3">
    <source>
        <dbReference type="ARBA" id="ARBA00022448"/>
    </source>
</evidence>
<dbReference type="PANTHER" id="PTHR30532:SF24">
    <property type="entry name" value="FERRIC ENTEROBACTIN-BINDING PERIPLASMIC PROTEIN FEPB"/>
    <property type="match status" value="1"/>
</dbReference>
<keyword evidence="3" id="KW-0813">Transport</keyword>
<dbReference type="Pfam" id="PF01497">
    <property type="entry name" value="Peripla_BP_2"/>
    <property type="match status" value="1"/>
</dbReference>
<name>A0ABY3RVU2_9MICO</name>
<evidence type="ECO:0000259" key="6">
    <source>
        <dbReference type="PROSITE" id="PS50983"/>
    </source>
</evidence>
<evidence type="ECO:0000256" key="2">
    <source>
        <dbReference type="ARBA" id="ARBA00008814"/>
    </source>
</evidence>
<organism evidence="7 8">
    <name type="scientific">Microbacterium resistens</name>
    <dbReference type="NCBI Taxonomy" id="156977"/>
    <lineage>
        <taxon>Bacteria</taxon>
        <taxon>Bacillati</taxon>
        <taxon>Actinomycetota</taxon>
        <taxon>Actinomycetes</taxon>
        <taxon>Micrococcales</taxon>
        <taxon>Microbacteriaceae</taxon>
        <taxon>Microbacterium</taxon>
    </lineage>
</organism>
<sequence length="331" mass="34953">MTIYASARRRATALIGLAVASALALVGCAGAAEKPAAEEAAATTAAAEWPRVFENADGTTTEIPEQPERILSTAVSVTGTLLAIDAPVVASGSQVGGVWFDQWADIADERDVTNLWSVGEFDLEAVMANEPDLIVVATSGRDALTDQVADLQSIAPTIVVDYGAQTWQDLAVELGEATGLEEQAEKTISDFDALVRETAGAIIVPKGTADVISFNGPGQDNPIARVGGSHANLLEALGFTVEDPDPAWHTQAQERADFVWATYENLLQLTSETTFILSADDEKAQGFAQDPVLANLPSVAAGQVYGLGVNSFRMDLYSSTEIVEHIKDLFS</sequence>
<keyword evidence="8" id="KW-1185">Reference proteome</keyword>
<dbReference type="Gene3D" id="3.40.50.1980">
    <property type="entry name" value="Nitrogenase molybdenum iron protein domain"/>
    <property type="match status" value="2"/>
</dbReference>
<dbReference type="Proteomes" id="UP001199642">
    <property type="component" value="Chromosome"/>
</dbReference>